<evidence type="ECO:0000313" key="1">
    <source>
        <dbReference type="EMBL" id="KAK4112823.1"/>
    </source>
</evidence>
<dbReference type="RefSeq" id="XP_064670393.1">
    <property type="nucleotide sequence ID" value="XM_064815120.1"/>
</dbReference>
<protein>
    <submittedName>
        <fullName evidence="1">Uncharacterized protein</fullName>
    </submittedName>
</protein>
<keyword evidence="2" id="KW-1185">Reference proteome</keyword>
<dbReference type="Proteomes" id="UP001302812">
    <property type="component" value="Unassembled WGS sequence"/>
</dbReference>
<dbReference type="GeneID" id="89939245"/>
<gene>
    <name evidence="1" type="ORF">N656DRAFT_779054</name>
</gene>
<dbReference type="EMBL" id="MU853341">
    <property type="protein sequence ID" value="KAK4112823.1"/>
    <property type="molecule type" value="Genomic_DNA"/>
</dbReference>
<name>A0AAN6YT53_9PEZI</name>
<dbReference type="AlphaFoldDB" id="A0AAN6YT53"/>
<sequence>MCTTYADYWRCGHIRRHRLVICSRTHAHYLRRELGKTYAIDCSACHWRDLNMSEVDYLAERDSDYSYCGRVRYRVL</sequence>
<organism evidence="1 2">
    <name type="scientific">Canariomyces notabilis</name>
    <dbReference type="NCBI Taxonomy" id="2074819"/>
    <lineage>
        <taxon>Eukaryota</taxon>
        <taxon>Fungi</taxon>
        <taxon>Dikarya</taxon>
        <taxon>Ascomycota</taxon>
        <taxon>Pezizomycotina</taxon>
        <taxon>Sordariomycetes</taxon>
        <taxon>Sordariomycetidae</taxon>
        <taxon>Sordariales</taxon>
        <taxon>Chaetomiaceae</taxon>
        <taxon>Canariomyces</taxon>
    </lineage>
</organism>
<reference evidence="1" key="2">
    <citation type="submission" date="2023-05" db="EMBL/GenBank/DDBJ databases">
        <authorList>
            <consortium name="Lawrence Berkeley National Laboratory"/>
            <person name="Steindorff A."/>
            <person name="Hensen N."/>
            <person name="Bonometti L."/>
            <person name="Westerberg I."/>
            <person name="Brannstrom I.O."/>
            <person name="Guillou S."/>
            <person name="Cros-Aarteil S."/>
            <person name="Calhoun S."/>
            <person name="Haridas S."/>
            <person name="Kuo A."/>
            <person name="Mondo S."/>
            <person name="Pangilinan J."/>
            <person name="Riley R."/>
            <person name="Labutti K."/>
            <person name="Andreopoulos B."/>
            <person name="Lipzen A."/>
            <person name="Chen C."/>
            <person name="Yanf M."/>
            <person name="Daum C."/>
            <person name="Ng V."/>
            <person name="Clum A."/>
            <person name="Ohm R."/>
            <person name="Martin F."/>
            <person name="Silar P."/>
            <person name="Natvig D."/>
            <person name="Lalanne C."/>
            <person name="Gautier V."/>
            <person name="Ament-Velasquez S.L."/>
            <person name="Kruys A."/>
            <person name="Hutchinson M.I."/>
            <person name="Powell A.J."/>
            <person name="Barry K."/>
            <person name="Miller A.N."/>
            <person name="Grigoriev I.V."/>
            <person name="Debuchy R."/>
            <person name="Gladieux P."/>
            <person name="Thoren M.H."/>
            <person name="Johannesson H."/>
        </authorList>
    </citation>
    <scope>NUCLEOTIDE SEQUENCE</scope>
    <source>
        <strain evidence="1">CBS 508.74</strain>
    </source>
</reference>
<accession>A0AAN6YT53</accession>
<reference evidence="1" key="1">
    <citation type="journal article" date="2023" name="Mol. Phylogenet. Evol.">
        <title>Genome-scale phylogeny and comparative genomics of the fungal order Sordariales.</title>
        <authorList>
            <person name="Hensen N."/>
            <person name="Bonometti L."/>
            <person name="Westerberg I."/>
            <person name="Brannstrom I.O."/>
            <person name="Guillou S."/>
            <person name="Cros-Aarteil S."/>
            <person name="Calhoun S."/>
            <person name="Haridas S."/>
            <person name="Kuo A."/>
            <person name="Mondo S."/>
            <person name="Pangilinan J."/>
            <person name="Riley R."/>
            <person name="LaButti K."/>
            <person name="Andreopoulos B."/>
            <person name="Lipzen A."/>
            <person name="Chen C."/>
            <person name="Yan M."/>
            <person name="Daum C."/>
            <person name="Ng V."/>
            <person name="Clum A."/>
            <person name="Steindorff A."/>
            <person name="Ohm R.A."/>
            <person name="Martin F."/>
            <person name="Silar P."/>
            <person name="Natvig D.O."/>
            <person name="Lalanne C."/>
            <person name="Gautier V."/>
            <person name="Ament-Velasquez S.L."/>
            <person name="Kruys A."/>
            <person name="Hutchinson M.I."/>
            <person name="Powell A.J."/>
            <person name="Barry K."/>
            <person name="Miller A.N."/>
            <person name="Grigoriev I.V."/>
            <person name="Debuchy R."/>
            <person name="Gladieux P."/>
            <person name="Hiltunen Thoren M."/>
            <person name="Johannesson H."/>
        </authorList>
    </citation>
    <scope>NUCLEOTIDE SEQUENCE</scope>
    <source>
        <strain evidence="1">CBS 508.74</strain>
    </source>
</reference>
<evidence type="ECO:0000313" key="2">
    <source>
        <dbReference type="Proteomes" id="UP001302812"/>
    </source>
</evidence>
<comment type="caution">
    <text evidence="1">The sequence shown here is derived from an EMBL/GenBank/DDBJ whole genome shotgun (WGS) entry which is preliminary data.</text>
</comment>
<proteinExistence type="predicted"/>